<dbReference type="EMBL" id="AUWU02000003">
    <property type="protein sequence ID" value="KAH0575070.1"/>
    <property type="molecule type" value="Genomic_DNA"/>
</dbReference>
<organism evidence="2">
    <name type="scientific">Spironucleus salmonicida</name>
    <dbReference type="NCBI Taxonomy" id="348837"/>
    <lineage>
        <taxon>Eukaryota</taxon>
        <taxon>Metamonada</taxon>
        <taxon>Diplomonadida</taxon>
        <taxon>Hexamitidae</taxon>
        <taxon>Hexamitinae</taxon>
        <taxon>Spironucleus</taxon>
    </lineage>
</organism>
<dbReference type="InterPro" id="IPR011009">
    <property type="entry name" value="Kinase-like_dom_sf"/>
</dbReference>
<dbReference type="AlphaFoldDB" id="V6LTT9"/>
<evidence type="ECO:0000313" key="4">
    <source>
        <dbReference type="EMBL" id="KAH0575073.1"/>
    </source>
</evidence>
<dbReference type="Pfam" id="PF00069">
    <property type="entry name" value="Pkinase"/>
    <property type="match status" value="1"/>
</dbReference>
<protein>
    <submittedName>
        <fullName evidence="2">Kinase</fullName>
    </submittedName>
</protein>
<dbReference type="Gene3D" id="1.10.510.10">
    <property type="entry name" value="Transferase(Phosphotransferase) domain 1"/>
    <property type="match status" value="1"/>
</dbReference>
<dbReference type="SUPFAM" id="SSF56112">
    <property type="entry name" value="Protein kinase-like (PK-like)"/>
    <property type="match status" value="1"/>
</dbReference>
<proteinExistence type="predicted"/>
<gene>
    <name evidence="2" type="ORF">SS50377_15977</name>
    <name evidence="3" type="ORF">SS50377_22691</name>
    <name evidence="4" type="ORF">SS50377_22695</name>
</gene>
<dbReference type="GO" id="GO:0004672">
    <property type="term" value="F:protein kinase activity"/>
    <property type="evidence" value="ECO:0007669"/>
    <property type="project" value="InterPro"/>
</dbReference>
<evidence type="ECO:0000313" key="2">
    <source>
        <dbReference type="EMBL" id="EST44174.1"/>
    </source>
</evidence>
<accession>V6LTT9</accession>
<dbReference type="OrthoDB" id="10252171at2759"/>
<name>V6LTT9_9EUKA</name>
<reference evidence="3" key="2">
    <citation type="submission" date="2020-12" db="EMBL/GenBank/DDBJ databases">
        <title>New Spironucleus salmonicida genome in near-complete chromosomes.</title>
        <authorList>
            <person name="Xu F."/>
            <person name="Kurt Z."/>
            <person name="Jimenez-Gonzalez A."/>
            <person name="Astvaldsson A."/>
            <person name="Andersson J.O."/>
            <person name="Svard S.G."/>
        </authorList>
    </citation>
    <scope>NUCLEOTIDE SEQUENCE</scope>
    <source>
        <strain evidence="3">ATCC 50377</strain>
    </source>
</reference>
<dbReference type="PROSITE" id="PS00108">
    <property type="entry name" value="PROTEIN_KINASE_ST"/>
    <property type="match status" value="1"/>
</dbReference>
<keyword evidence="2" id="KW-0418">Kinase</keyword>
<reference evidence="2 3" key="1">
    <citation type="journal article" date="2014" name="PLoS Genet.">
        <title>The Genome of Spironucleus salmonicida Highlights a Fish Pathogen Adapted to Fluctuating Environments.</title>
        <authorList>
            <person name="Xu F."/>
            <person name="Jerlstrom-Hultqvist J."/>
            <person name="Einarsson E."/>
            <person name="Astvaldsson A."/>
            <person name="Svard S.G."/>
            <person name="Andersson J.O."/>
        </authorList>
    </citation>
    <scope>NUCLEOTIDE SEQUENCE</scope>
    <source>
        <strain evidence="3">ATCC 50377</strain>
    </source>
</reference>
<sequence>MSIRRSFCTGFLTETYATVSTNNYREFALDGLTPSVVSNGGTAVVLHAGPGRVRKIPRPANARAQVRFAEQFRAELQVYRRLAGCPVVPRLFDICGHGMVKGLELELLNDYRTLWNLGDWRLDFGILTKNALSALGQLHEAGICHADLKPDNVMVNGCGEVRIIDFGKAQPLGPFLPSLLPQFAVGFMGQRQVNSVDEARTLDRFSMASSIWTAMNGQWLTGVPVAEAWQSGPVDWDAVKVGCRGIDQLELGLLGCRW</sequence>
<dbReference type="VEuPathDB" id="GiardiaDB:SS50377_22691"/>
<dbReference type="EMBL" id="AUWU02000003">
    <property type="protein sequence ID" value="KAH0575073.1"/>
    <property type="molecule type" value="Genomic_DNA"/>
</dbReference>
<evidence type="ECO:0000259" key="1">
    <source>
        <dbReference type="PROSITE" id="PS50011"/>
    </source>
</evidence>
<keyword evidence="2" id="KW-0808">Transferase</keyword>
<keyword evidence="5" id="KW-1185">Reference proteome</keyword>
<dbReference type="Proteomes" id="UP000018208">
    <property type="component" value="Unassembled WGS sequence"/>
</dbReference>
<dbReference type="EMBL" id="KI546124">
    <property type="protein sequence ID" value="EST44174.1"/>
    <property type="molecule type" value="Genomic_DNA"/>
</dbReference>
<feature type="domain" description="Protein kinase" evidence="1">
    <location>
        <begin position="1"/>
        <end position="258"/>
    </location>
</feature>
<dbReference type="InterPro" id="IPR008271">
    <property type="entry name" value="Ser/Thr_kinase_AS"/>
</dbReference>
<dbReference type="GO" id="GO:0005524">
    <property type="term" value="F:ATP binding"/>
    <property type="evidence" value="ECO:0007669"/>
    <property type="project" value="InterPro"/>
</dbReference>
<dbReference type="InterPro" id="IPR000719">
    <property type="entry name" value="Prot_kinase_dom"/>
</dbReference>
<dbReference type="VEuPathDB" id="GiardiaDB:SS50377_22695"/>
<evidence type="ECO:0000313" key="5">
    <source>
        <dbReference type="Proteomes" id="UP000018208"/>
    </source>
</evidence>
<dbReference type="PROSITE" id="PS50011">
    <property type="entry name" value="PROTEIN_KINASE_DOM"/>
    <property type="match status" value="1"/>
</dbReference>
<evidence type="ECO:0000313" key="3">
    <source>
        <dbReference type="EMBL" id="KAH0575070.1"/>
    </source>
</evidence>